<evidence type="ECO:0000259" key="4">
    <source>
        <dbReference type="Pfam" id="PF08450"/>
    </source>
</evidence>
<dbReference type="InterPro" id="IPR005511">
    <property type="entry name" value="SMP-30"/>
</dbReference>
<comment type="similarity">
    <text evidence="1">Belongs to the SMP-30/CGR1 family.</text>
</comment>
<keyword evidence="3" id="KW-0862">Zinc</keyword>
<feature type="binding site" evidence="3">
    <location>
        <position position="166"/>
    </location>
    <ligand>
        <name>a divalent metal cation</name>
        <dbReference type="ChEBI" id="CHEBI:60240"/>
    </ligand>
</feature>
<dbReference type="PANTHER" id="PTHR10907">
    <property type="entry name" value="REGUCALCIN"/>
    <property type="match status" value="1"/>
</dbReference>
<dbReference type="EMBL" id="BAEQ01000066">
    <property type="protein sequence ID" value="GAC30784.1"/>
    <property type="molecule type" value="Genomic_DNA"/>
</dbReference>
<evidence type="ECO:0000313" key="6">
    <source>
        <dbReference type="Proteomes" id="UP000006251"/>
    </source>
</evidence>
<evidence type="ECO:0000256" key="1">
    <source>
        <dbReference type="ARBA" id="ARBA00008853"/>
    </source>
</evidence>
<comment type="cofactor">
    <cofactor evidence="3">
        <name>Zn(2+)</name>
        <dbReference type="ChEBI" id="CHEBI:29105"/>
    </cofactor>
    <text evidence="3">Binds 1 divalent metal cation per subunit.</text>
</comment>
<dbReference type="Pfam" id="PF08450">
    <property type="entry name" value="SGL"/>
    <property type="match status" value="1"/>
</dbReference>
<dbReference type="Gene3D" id="2.120.10.30">
    <property type="entry name" value="TolB, C-terminal domain"/>
    <property type="match status" value="1"/>
</dbReference>
<comment type="caution">
    <text evidence="5">The sequence shown here is derived from an EMBL/GenBank/DDBJ whole genome shotgun (WGS) entry which is preliminary data.</text>
</comment>
<feature type="domain" description="SMP-30/Gluconolactonase/LRE-like region" evidence="4">
    <location>
        <begin position="23"/>
        <end position="273"/>
    </location>
</feature>
<feature type="binding site" evidence="3">
    <location>
        <position position="25"/>
    </location>
    <ligand>
        <name>a divalent metal cation</name>
        <dbReference type="ChEBI" id="CHEBI:60240"/>
    </ligand>
</feature>
<dbReference type="PANTHER" id="PTHR10907:SF47">
    <property type="entry name" value="REGUCALCIN"/>
    <property type="match status" value="1"/>
</dbReference>
<evidence type="ECO:0000256" key="2">
    <source>
        <dbReference type="PIRSR" id="PIRSR605511-1"/>
    </source>
</evidence>
<sequence length="309" mass="34745">MNKTQLPKKVGKLLFSINSQCILAECALWNEFEQVIYWVDIIGAKIQRYCPRTHGVETFDMPYRIGCFSFTPIKNQIIAAFDIGIARYNLVTEQLEWLAQPEKNIKTNRFNDGRTDRQGRFWAGTMNESVAADDDSNLNNIVLGNLYCIDANKQCDAKVVNVSISNGLCWSKDGKTLYHADSPKRTISAYDFDTRTTQLSNKRVFATTQGHRFPDGSIVDSEDYLWSAHWGASQVVRYNPKGKIDLVVDMPVSQPSSVAIGGPQMDWLIVTTAKHSLAPERLMIEPQSGNIFIYQLHGIEGVAEPVCVI</sequence>
<protein>
    <submittedName>
        <fullName evidence="5">SMP-30/Gluconolaconase/LRE-like region</fullName>
    </submittedName>
</protein>
<gene>
    <name evidence="5" type="ORF">GPAL_3944</name>
</gene>
<dbReference type="AlphaFoldDB" id="K6YDJ4"/>
<dbReference type="STRING" id="1121922.GCA_000428905_03508"/>
<reference evidence="6" key="1">
    <citation type="journal article" date="2014" name="Environ. Microbiol.">
        <title>Comparative genomics of the marine bacterial genus Glaciecola reveals the high degree of genomic diversity and genomic characteristic for cold adaptation.</title>
        <authorList>
            <person name="Qin Q.L."/>
            <person name="Xie B.B."/>
            <person name="Yu Y."/>
            <person name="Shu Y.L."/>
            <person name="Rong J.C."/>
            <person name="Zhang Y.J."/>
            <person name="Zhao D.L."/>
            <person name="Chen X.L."/>
            <person name="Zhang X.Y."/>
            <person name="Chen B."/>
            <person name="Zhou B.C."/>
            <person name="Zhang Y.Z."/>
        </authorList>
    </citation>
    <scope>NUCLEOTIDE SEQUENCE [LARGE SCALE GENOMIC DNA]</scope>
    <source>
        <strain evidence="6">ACAM 615</strain>
    </source>
</reference>
<feature type="active site" description="Proton donor/acceptor" evidence="2">
    <location>
        <position position="215"/>
    </location>
</feature>
<dbReference type="InterPro" id="IPR013658">
    <property type="entry name" value="SGL"/>
</dbReference>
<organism evidence="5 6">
    <name type="scientific">Brumicola pallidula DSM 14239 = ACAM 615</name>
    <dbReference type="NCBI Taxonomy" id="1121922"/>
    <lineage>
        <taxon>Bacteria</taxon>
        <taxon>Pseudomonadati</taxon>
        <taxon>Pseudomonadota</taxon>
        <taxon>Gammaproteobacteria</taxon>
        <taxon>Alteromonadales</taxon>
        <taxon>Alteromonadaceae</taxon>
        <taxon>Brumicola</taxon>
    </lineage>
</organism>
<dbReference type="PRINTS" id="PR01790">
    <property type="entry name" value="SMP30FAMILY"/>
</dbReference>
<dbReference type="GO" id="GO:0004341">
    <property type="term" value="F:gluconolactonase activity"/>
    <property type="evidence" value="ECO:0007669"/>
    <property type="project" value="TreeGrafter"/>
</dbReference>
<evidence type="ECO:0000313" key="5">
    <source>
        <dbReference type="EMBL" id="GAC30784.1"/>
    </source>
</evidence>
<feature type="binding site" evidence="3">
    <location>
        <position position="111"/>
    </location>
    <ligand>
        <name>substrate</name>
    </ligand>
</feature>
<evidence type="ECO:0000256" key="3">
    <source>
        <dbReference type="PIRSR" id="PIRSR605511-2"/>
    </source>
</evidence>
<dbReference type="GO" id="GO:0019853">
    <property type="term" value="P:L-ascorbic acid biosynthetic process"/>
    <property type="evidence" value="ECO:0007669"/>
    <property type="project" value="TreeGrafter"/>
</dbReference>
<proteinExistence type="inferred from homology"/>
<keyword evidence="6" id="KW-1185">Reference proteome</keyword>
<dbReference type="Proteomes" id="UP000006251">
    <property type="component" value="Unassembled WGS sequence"/>
</dbReference>
<keyword evidence="3" id="KW-0479">Metal-binding</keyword>
<dbReference type="GO" id="GO:0005509">
    <property type="term" value="F:calcium ion binding"/>
    <property type="evidence" value="ECO:0007669"/>
    <property type="project" value="TreeGrafter"/>
</dbReference>
<dbReference type="InterPro" id="IPR011042">
    <property type="entry name" value="6-blade_b-propeller_TolB-like"/>
</dbReference>
<dbReference type="RefSeq" id="WP_006015387.1">
    <property type="nucleotide sequence ID" value="NZ_AUAV01000023.1"/>
</dbReference>
<dbReference type="SUPFAM" id="SSF63829">
    <property type="entry name" value="Calcium-dependent phosphotriesterase"/>
    <property type="match status" value="1"/>
</dbReference>
<accession>K6YDJ4</accession>
<feature type="binding site" evidence="3">
    <location>
        <position position="109"/>
    </location>
    <ligand>
        <name>substrate</name>
    </ligand>
</feature>
<feature type="binding site" evidence="3">
    <location>
        <position position="215"/>
    </location>
    <ligand>
        <name>a divalent metal cation</name>
        <dbReference type="ChEBI" id="CHEBI:60240"/>
    </ligand>
</feature>
<name>K6YDJ4_9ALTE</name>